<feature type="coiled-coil region" evidence="1">
    <location>
        <begin position="19"/>
        <end position="53"/>
    </location>
</feature>
<keyword evidence="1" id="KW-0175">Coiled coil</keyword>
<evidence type="ECO:0000313" key="3">
    <source>
        <dbReference type="Proteomes" id="UP001175226"/>
    </source>
</evidence>
<sequence length="154" mass="17765">SDLRRQLSDAEATADTTTIVEYECKVERLSSKIDELQMELNTTKCQETDLRSREKRNMAQISDLEEEVGGLLHSLDQVRTSNASVRKLYQEQCHKPWIFCNISAWRFMTMYLIDISGNYYRDELLRRDQVISALNEASADTVVPKRCNTPTAIP</sequence>
<dbReference type="Proteomes" id="UP001175226">
    <property type="component" value="Unassembled WGS sequence"/>
</dbReference>
<feature type="non-terminal residue" evidence="2">
    <location>
        <position position="154"/>
    </location>
</feature>
<evidence type="ECO:0000256" key="1">
    <source>
        <dbReference type="SAM" id="Coils"/>
    </source>
</evidence>
<keyword evidence="3" id="KW-1185">Reference proteome</keyword>
<dbReference type="AlphaFoldDB" id="A0AA39ISN7"/>
<dbReference type="EMBL" id="JAUEPT010000213">
    <property type="protein sequence ID" value="KAK0429757.1"/>
    <property type="molecule type" value="Genomic_DNA"/>
</dbReference>
<comment type="caution">
    <text evidence="2">The sequence shown here is derived from an EMBL/GenBank/DDBJ whole genome shotgun (WGS) entry which is preliminary data.</text>
</comment>
<protein>
    <submittedName>
        <fullName evidence="2">Uncharacterized protein</fullName>
    </submittedName>
</protein>
<accession>A0AA39ISN7</accession>
<proteinExistence type="predicted"/>
<organism evidence="2 3">
    <name type="scientific">Armillaria borealis</name>
    <dbReference type="NCBI Taxonomy" id="47425"/>
    <lineage>
        <taxon>Eukaryota</taxon>
        <taxon>Fungi</taxon>
        <taxon>Dikarya</taxon>
        <taxon>Basidiomycota</taxon>
        <taxon>Agaricomycotina</taxon>
        <taxon>Agaricomycetes</taxon>
        <taxon>Agaricomycetidae</taxon>
        <taxon>Agaricales</taxon>
        <taxon>Marasmiineae</taxon>
        <taxon>Physalacriaceae</taxon>
        <taxon>Armillaria</taxon>
    </lineage>
</organism>
<gene>
    <name evidence="2" type="ORF">EV421DRAFT_1722769</name>
</gene>
<evidence type="ECO:0000313" key="2">
    <source>
        <dbReference type="EMBL" id="KAK0429757.1"/>
    </source>
</evidence>
<name>A0AA39ISN7_9AGAR</name>
<reference evidence="2" key="1">
    <citation type="submission" date="2023-06" db="EMBL/GenBank/DDBJ databases">
        <authorList>
            <consortium name="Lawrence Berkeley National Laboratory"/>
            <person name="Ahrendt S."/>
            <person name="Sahu N."/>
            <person name="Indic B."/>
            <person name="Wong-Bajracharya J."/>
            <person name="Merenyi Z."/>
            <person name="Ke H.-M."/>
            <person name="Monk M."/>
            <person name="Kocsube S."/>
            <person name="Drula E."/>
            <person name="Lipzen A."/>
            <person name="Balint B."/>
            <person name="Henrissat B."/>
            <person name="Andreopoulos B."/>
            <person name="Martin F.M."/>
            <person name="Harder C.B."/>
            <person name="Rigling D."/>
            <person name="Ford K.L."/>
            <person name="Foster G.D."/>
            <person name="Pangilinan J."/>
            <person name="Papanicolaou A."/>
            <person name="Barry K."/>
            <person name="LaButti K."/>
            <person name="Viragh M."/>
            <person name="Koriabine M."/>
            <person name="Yan M."/>
            <person name="Riley R."/>
            <person name="Champramary S."/>
            <person name="Plett K.L."/>
            <person name="Tsai I.J."/>
            <person name="Slot J."/>
            <person name="Sipos G."/>
            <person name="Plett J."/>
            <person name="Nagy L.G."/>
            <person name="Grigoriev I.V."/>
        </authorList>
    </citation>
    <scope>NUCLEOTIDE SEQUENCE</scope>
    <source>
        <strain evidence="2">FPL87.14</strain>
    </source>
</reference>